<protein>
    <recommendedName>
        <fullName evidence="3">DUF4303 domain-containing protein</fullName>
    </recommendedName>
</protein>
<sequence>MEVNYIELKKKIVEFAKIEVLNFLKQNPGNTYKAFGFDVSGFYGTINLCLETEEHFRSAFEKALKNYDNISSLAKKLMNREDNALNNTYIPAEWSNADFASENYAENGYFGESKYEILMEDEDWSYKLLNTFSQALIEFLDTEEYHLIPKTRDFKVICMDFDEVNVRESAERMLVISSNPVFKIFNN</sequence>
<accession>C6PRM3</accession>
<dbReference type="RefSeq" id="WP_007060325.1">
    <property type="nucleotide sequence ID" value="NZ_ACVI01000018.1"/>
</dbReference>
<dbReference type="EMBL" id="ACVI01000018">
    <property type="protein sequence ID" value="EET88066.1"/>
    <property type="molecule type" value="Genomic_DNA"/>
</dbReference>
<dbReference type="OrthoDB" id="5867542at2"/>
<dbReference type="KEGG" id="cck:Ccar_09395"/>
<evidence type="ECO:0008006" key="3">
    <source>
        <dbReference type="Google" id="ProtNLM"/>
    </source>
</evidence>
<dbReference type="AlphaFoldDB" id="C6PRM3"/>
<evidence type="ECO:0000313" key="1">
    <source>
        <dbReference type="EMBL" id="EET88066.1"/>
    </source>
</evidence>
<comment type="caution">
    <text evidence="1">The sequence shown here is derived from an EMBL/GenBank/DDBJ whole genome shotgun (WGS) entry which is preliminary data.</text>
</comment>
<organism evidence="1 2">
    <name type="scientific">Clostridium carboxidivorans P7</name>
    <dbReference type="NCBI Taxonomy" id="536227"/>
    <lineage>
        <taxon>Bacteria</taxon>
        <taxon>Bacillati</taxon>
        <taxon>Bacillota</taxon>
        <taxon>Clostridia</taxon>
        <taxon>Eubacteriales</taxon>
        <taxon>Clostridiaceae</taxon>
        <taxon>Clostridium</taxon>
    </lineage>
</organism>
<keyword evidence="2" id="KW-1185">Reference proteome</keyword>
<dbReference type="PATRIC" id="fig|536227.13.peg.1965"/>
<gene>
    <name evidence="1" type="ORF">CcarbDRAFT_1440</name>
</gene>
<dbReference type="STRING" id="536227.Ccar_09395"/>
<reference evidence="1 2" key="1">
    <citation type="submission" date="2009-06" db="EMBL/GenBank/DDBJ databases">
        <title>The draft genome of Clostridium carboxidivorans P7.</title>
        <authorList>
            <consortium name="US DOE Joint Genome Institute (JGI-PGF)"/>
            <person name="Lucas S."/>
            <person name="Copeland A."/>
            <person name="Lapidus A."/>
            <person name="Glavina del Rio T."/>
            <person name="Tice H."/>
            <person name="Bruce D."/>
            <person name="Goodwin L."/>
            <person name="Pitluck S."/>
            <person name="Larimer F."/>
            <person name="Land M.L."/>
            <person name="Hauser L."/>
            <person name="Hemme C.L."/>
        </authorList>
    </citation>
    <scope>NUCLEOTIDE SEQUENCE [LARGE SCALE GENOMIC DNA]</scope>
    <source>
        <strain evidence="1 2">P7</strain>
    </source>
</reference>
<name>C6PRM3_9CLOT</name>
<evidence type="ECO:0000313" key="2">
    <source>
        <dbReference type="Proteomes" id="UP000004198"/>
    </source>
</evidence>
<proteinExistence type="predicted"/>
<dbReference type="Proteomes" id="UP000004198">
    <property type="component" value="Unassembled WGS sequence"/>
</dbReference>